<feature type="compositionally biased region" description="Low complexity" evidence="6">
    <location>
        <begin position="211"/>
        <end position="226"/>
    </location>
</feature>
<feature type="region of interest" description="Disordered" evidence="6">
    <location>
        <begin position="209"/>
        <end position="249"/>
    </location>
</feature>
<dbReference type="SUPFAM" id="SSF57667">
    <property type="entry name" value="beta-beta-alpha zinc fingers"/>
    <property type="match status" value="1"/>
</dbReference>
<feature type="region of interest" description="Disordered" evidence="6">
    <location>
        <begin position="343"/>
        <end position="362"/>
    </location>
</feature>
<feature type="compositionally biased region" description="Basic and acidic residues" evidence="6">
    <location>
        <begin position="835"/>
        <end position="850"/>
    </location>
</feature>
<evidence type="ECO:0000256" key="1">
    <source>
        <dbReference type="ARBA" id="ARBA00004123"/>
    </source>
</evidence>
<keyword evidence="9" id="KW-1185">Reference proteome</keyword>
<dbReference type="InterPro" id="IPR035979">
    <property type="entry name" value="RBD_domain_sf"/>
</dbReference>
<protein>
    <recommendedName>
        <fullName evidence="7">Matrin-type domain-containing protein</fullName>
    </recommendedName>
</protein>
<evidence type="ECO:0000313" key="9">
    <source>
        <dbReference type="Proteomes" id="UP001152622"/>
    </source>
</evidence>
<feature type="region of interest" description="Disordered" evidence="6">
    <location>
        <begin position="61"/>
        <end position="175"/>
    </location>
</feature>
<feature type="compositionally biased region" description="Basic and acidic residues" evidence="6">
    <location>
        <begin position="62"/>
        <end position="72"/>
    </location>
</feature>
<name>A0A9Q1JDX6_SYNKA</name>
<feature type="region of interest" description="Disordered" evidence="6">
    <location>
        <begin position="835"/>
        <end position="1212"/>
    </location>
</feature>
<dbReference type="Proteomes" id="UP001152622">
    <property type="component" value="Chromosome 1"/>
</dbReference>
<feature type="compositionally biased region" description="Basic and acidic residues" evidence="6">
    <location>
        <begin position="566"/>
        <end position="576"/>
    </location>
</feature>
<keyword evidence="4" id="KW-0862">Zinc</keyword>
<feature type="compositionally biased region" description="Polar residues" evidence="6">
    <location>
        <begin position="1155"/>
        <end position="1174"/>
    </location>
</feature>
<dbReference type="OrthoDB" id="10072641at2759"/>
<feature type="compositionally biased region" description="Acidic residues" evidence="6">
    <location>
        <begin position="954"/>
        <end position="969"/>
    </location>
</feature>
<dbReference type="PANTHER" id="PTHR15592">
    <property type="entry name" value="MATRIN 3/NUCLEAR PROTEIN 220-RELATED"/>
    <property type="match status" value="1"/>
</dbReference>
<feature type="compositionally biased region" description="Acidic residues" evidence="6">
    <location>
        <begin position="725"/>
        <end position="738"/>
    </location>
</feature>
<feature type="compositionally biased region" description="Acidic residues" evidence="6">
    <location>
        <begin position="1276"/>
        <end position="1293"/>
    </location>
</feature>
<accession>A0A9Q1JDX6</accession>
<evidence type="ECO:0000313" key="8">
    <source>
        <dbReference type="EMBL" id="KAJ8382153.1"/>
    </source>
</evidence>
<reference evidence="8" key="1">
    <citation type="journal article" date="2023" name="Science">
        <title>Genome structures resolve the early diversification of teleost fishes.</title>
        <authorList>
            <person name="Parey E."/>
            <person name="Louis A."/>
            <person name="Montfort J."/>
            <person name="Bouchez O."/>
            <person name="Roques C."/>
            <person name="Iampietro C."/>
            <person name="Lluch J."/>
            <person name="Castinel A."/>
            <person name="Donnadieu C."/>
            <person name="Desvignes T."/>
            <person name="Floi Bucao C."/>
            <person name="Jouanno E."/>
            <person name="Wen M."/>
            <person name="Mejri S."/>
            <person name="Dirks R."/>
            <person name="Jansen H."/>
            <person name="Henkel C."/>
            <person name="Chen W.J."/>
            <person name="Zahm M."/>
            <person name="Cabau C."/>
            <person name="Klopp C."/>
            <person name="Thompson A.W."/>
            <person name="Robinson-Rechavi M."/>
            <person name="Braasch I."/>
            <person name="Lecointre G."/>
            <person name="Bobe J."/>
            <person name="Postlethwait J.H."/>
            <person name="Berthelot C."/>
            <person name="Roest Crollius H."/>
            <person name="Guiguen Y."/>
        </authorList>
    </citation>
    <scope>NUCLEOTIDE SEQUENCE</scope>
    <source>
        <strain evidence="8">WJC10195</strain>
    </source>
</reference>
<dbReference type="EMBL" id="JAINUF010000001">
    <property type="protein sequence ID" value="KAJ8382153.1"/>
    <property type="molecule type" value="Genomic_DNA"/>
</dbReference>
<feature type="compositionally biased region" description="Polar residues" evidence="6">
    <location>
        <begin position="1419"/>
        <end position="1433"/>
    </location>
</feature>
<evidence type="ECO:0000256" key="3">
    <source>
        <dbReference type="ARBA" id="ARBA00022771"/>
    </source>
</evidence>
<keyword evidence="3" id="KW-0863">Zinc-finger</keyword>
<dbReference type="GO" id="GO:0008270">
    <property type="term" value="F:zinc ion binding"/>
    <property type="evidence" value="ECO:0007669"/>
    <property type="project" value="UniProtKB-KW"/>
</dbReference>
<dbReference type="SMART" id="SM00360">
    <property type="entry name" value="RRM"/>
    <property type="match status" value="3"/>
</dbReference>
<feature type="compositionally biased region" description="Polar residues" evidence="6">
    <location>
        <begin position="771"/>
        <end position="780"/>
    </location>
</feature>
<dbReference type="GO" id="GO:0005634">
    <property type="term" value="C:nucleus"/>
    <property type="evidence" value="ECO:0007669"/>
    <property type="project" value="UniProtKB-SubCell"/>
</dbReference>
<comment type="caution">
    <text evidence="8">The sequence shown here is derived from an EMBL/GenBank/DDBJ whole genome shotgun (WGS) entry which is preliminary data.</text>
</comment>
<gene>
    <name evidence="8" type="ORF">SKAU_G00029310</name>
</gene>
<feature type="compositionally biased region" description="Basic and acidic residues" evidence="6">
    <location>
        <begin position="745"/>
        <end position="757"/>
    </location>
</feature>
<sequence length="1713" mass="184980">MMNDYSAASPRIFPHTCSLCNVECVQIKDWIEHQNTSIHIESCRRLRKQYPDWNVETVSVSRNERKPPLDHRSPKRRTRSPSRSQSWSRSPSPWHHHGRSRSRGRRQRSRSRSPRRYPPVPKPVPFTSPPYTPPAPASTPSSVPQPASPPRRISPRQISPRRQQRSSSSERLAKKLIQSSGLSVTDNTTLEAMMESLAPALMAELAKKKSSSSSVSTKSTSKKQTSPPTPFRKTALSKPGSSKNLRVKNKGLSGTSCSLRLKGVPFSTSYQEVVHAVEAYGKISHAILHKASEEALVRMEREEDAKALAECRNLMIRGRIINVFVEKDVTRDHKVNSVISKKKEVPSAKLPPSTKGKVPAKKTDRNVVKKVVKKQDLCKKCVVQISGLPESGYTEEDLKNLAKPFGVSSGLIIAVQQRLAFVEMPDLDSVNAMLKTYEESPAKIQDSQLGFEQMTRPIDFSSPESLFRVVMGIEKPEVLEAANLWDRLLTVSNVPVGTSPATEVKELVKRFGSFKQALVLNHKIILEMDTPAIAQAVYNRFQKFPCIVQNNPLTFSVITKPVKASEEVKKKPEVKSARPVSKPGDAAKKGPVAPKTIAAGSKGTPTIPKTTAAAIKAKTSKTPTATKARKPAAASTAAAPKIVAPTPTAPPALTPATSAEKESPAKPDTPLPEGAVMSAENQKAEATDNQKSELGEPTGDQGTAEVSPLETKEGHGALPSNDGPEPAEGDVTDSDMVEDMGVKAAEVDSKQGSEKGDGTSATEAEQADGGKQNQATNQDCEPTAAAKPDDGKPAATKDAVLAPLGPDQKQLDFPPVTQEILRALEAAVHECRMRSSLRRNEEAKHAEAAKDTPPSPQRDPSHKHRGHAQSEEELPPVTHRGGSSGSSSGSRKSRQDRSPAPRGGKGYEGEVDKHKSSSSSRTSKSLNDSKAAGAETADEDFAEDNFPFNLDEFVTVDEVGDEAEGPIQEEETKTSEPLPHTTPAPKHPGTRRRTRNRAKVAAASPPAKTQKKPATQKPQKKQVPPAKAKKVPPKSVGTTEGEEPRDEEEPKNREEPQAAAEGAGEEIVEMEAETLKMEVEKVEEEKGEPPVASDPQQGVDVEGSAPESAAKVEGTEAATDTSKAPEMIATGTESQPEDKTEEGKPAVEKDESKSETTAPSIPAAENSQDPSAEQSPPKETGDQAPEEQTLVKKPEPGVKSTEAGVKKTPQGLAAALVTLDEVSEEEEDYPDEDEEEELLMQQNEALVTVDEVGGDEDPFLQAVKDLQALVTLDEIVEEDEPSSEAFGLDDETGDTFNPEALLTLDEAQGDDDEEEEGVKIPSPEKSSGSPATPEAQLTLDETQGDEEEEGAKILSPEKSAGSPATHEALLTLDKAHGDDEEKEEEGVKIPSPEKSTGSPATHEGDEEKEEEGVKIPSPESKSTGSPSLQTGLLQSEFPLIPSAESGELVGSPGTEEEGRGLEELRKMNFVTVDEIGEEEEQQPQEEEGEDAEPEQSPAVKVGRPKKRGRQAAVRKSTRGRKSLPVKEEEEEKSAAAPSPVAPAESCSVVGPSGAESQDHASVPEPQPLKSDASEDVPDNKLLHTGQDPKSNGDKILPEDPQESHFTTNPRATVKEESKLRRDEDRKGEPDTKKCRSVSPSLTDYKMPPFSPNSPIGLEFVVPKTGFFCKLCSLFYGNEDAAKKTHCSGLKHYQNMEKYFQKLKAGSTHSSVSE</sequence>
<feature type="compositionally biased region" description="Low complexity" evidence="6">
    <location>
        <begin position="917"/>
        <end position="930"/>
    </location>
</feature>
<feature type="compositionally biased region" description="Basic and acidic residues" evidence="6">
    <location>
        <begin position="682"/>
        <end position="694"/>
    </location>
</feature>
<evidence type="ECO:0000259" key="7">
    <source>
        <dbReference type="PROSITE" id="PS50171"/>
    </source>
</evidence>
<feature type="compositionally biased region" description="Basic and acidic residues" evidence="6">
    <location>
        <begin position="893"/>
        <end position="915"/>
    </location>
</feature>
<organism evidence="8 9">
    <name type="scientific">Synaphobranchus kaupii</name>
    <name type="common">Kaup's arrowtooth eel</name>
    <dbReference type="NCBI Taxonomy" id="118154"/>
    <lineage>
        <taxon>Eukaryota</taxon>
        <taxon>Metazoa</taxon>
        <taxon>Chordata</taxon>
        <taxon>Craniata</taxon>
        <taxon>Vertebrata</taxon>
        <taxon>Euteleostomi</taxon>
        <taxon>Actinopterygii</taxon>
        <taxon>Neopterygii</taxon>
        <taxon>Teleostei</taxon>
        <taxon>Anguilliformes</taxon>
        <taxon>Synaphobranchidae</taxon>
        <taxon>Synaphobranchus</taxon>
    </lineage>
</organism>
<evidence type="ECO:0000256" key="4">
    <source>
        <dbReference type="ARBA" id="ARBA00022833"/>
    </source>
</evidence>
<feature type="compositionally biased region" description="Basic and acidic residues" evidence="6">
    <location>
        <begin position="1612"/>
        <end position="1633"/>
    </location>
</feature>
<feature type="compositionally biased region" description="Basic residues" evidence="6">
    <location>
        <begin position="988"/>
        <end position="998"/>
    </location>
</feature>
<dbReference type="SUPFAM" id="SSF54928">
    <property type="entry name" value="RNA-binding domain, RBD"/>
    <property type="match status" value="1"/>
</dbReference>
<feature type="region of interest" description="Disordered" evidence="6">
    <location>
        <begin position="566"/>
        <end position="813"/>
    </location>
</feature>
<feature type="compositionally biased region" description="Acidic residues" evidence="6">
    <location>
        <begin position="1063"/>
        <end position="1072"/>
    </location>
</feature>
<dbReference type="InterPro" id="IPR000504">
    <property type="entry name" value="RRM_dom"/>
</dbReference>
<feature type="domain" description="Matrin-type" evidence="7">
    <location>
        <begin position="1666"/>
        <end position="1697"/>
    </location>
</feature>
<feature type="compositionally biased region" description="Low complexity" evidence="6">
    <location>
        <begin position="155"/>
        <end position="169"/>
    </location>
</feature>
<dbReference type="InterPro" id="IPR003604">
    <property type="entry name" value="Matrin/U1-like-C_Znf_C2H2"/>
</dbReference>
<feature type="compositionally biased region" description="Low complexity" evidence="6">
    <location>
        <begin position="604"/>
        <end position="646"/>
    </location>
</feature>
<proteinExistence type="predicted"/>
<evidence type="ECO:0000256" key="5">
    <source>
        <dbReference type="ARBA" id="ARBA00023242"/>
    </source>
</evidence>
<feature type="compositionally biased region" description="Acidic residues" evidence="6">
    <location>
        <begin position="1474"/>
        <end position="1493"/>
    </location>
</feature>
<evidence type="ECO:0000256" key="6">
    <source>
        <dbReference type="SAM" id="MobiDB-lite"/>
    </source>
</evidence>
<dbReference type="PROSITE" id="PS50171">
    <property type="entry name" value="ZF_MATRIN"/>
    <property type="match status" value="1"/>
</dbReference>
<feature type="compositionally biased region" description="Basic and acidic residues" evidence="6">
    <location>
        <begin position="1073"/>
        <end position="1088"/>
    </location>
</feature>
<feature type="region of interest" description="Disordered" evidence="6">
    <location>
        <begin position="1276"/>
        <end position="1648"/>
    </location>
</feature>
<feature type="compositionally biased region" description="Pro residues" evidence="6">
    <location>
        <begin position="116"/>
        <end position="137"/>
    </location>
</feature>
<feature type="compositionally biased region" description="Basic residues" evidence="6">
    <location>
        <begin position="94"/>
        <end position="115"/>
    </location>
</feature>
<comment type="subcellular location">
    <subcellularLocation>
        <location evidence="1">Nucleus</location>
    </subcellularLocation>
</comment>
<dbReference type="InterPro" id="IPR012677">
    <property type="entry name" value="Nucleotide-bd_a/b_plait_sf"/>
</dbReference>
<feature type="compositionally biased region" description="Acidic residues" evidence="6">
    <location>
        <begin position="1307"/>
        <end position="1316"/>
    </location>
</feature>
<feature type="compositionally biased region" description="Low complexity" evidence="6">
    <location>
        <begin position="1534"/>
        <end position="1549"/>
    </location>
</feature>
<feature type="compositionally biased region" description="Basic and acidic residues" evidence="6">
    <location>
        <begin position="1136"/>
        <end position="1154"/>
    </location>
</feature>
<feature type="compositionally biased region" description="Low complexity" evidence="6">
    <location>
        <begin position="81"/>
        <end position="93"/>
    </location>
</feature>
<evidence type="ECO:0000256" key="2">
    <source>
        <dbReference type="ARBA" id="ARBA00022723"/>
    </source>
</evidence>
<feature type="compositionally biased region" description="Low complexity" evidence="6">
    <location>
        <begin position="1001"/>
        <end position="1026"/>
    </location>
</feature>
<keyword evidence="5" id="KW-0539">Nucleus</keyword>
<feature type="compositionally biased region" description="Basic and acidic residues" evidence="6">
    <location>
        <begin position="1456"/>
        <end position="1466"/>
    </location>
</feature>
<dbReference type="SMART" id="SM00451">
    <property type="entry name" value="ZnF_U1"/>
    <property type="match status" value="2"/>
</dbReference>
<dbReference type="GO" id="GO:0003723">
    <property type="term" value="F:RNA binding"/>
    <property type="evidence" value="ECO:0007669"/>
    <property type="project" value="InterPro"/>
</dbReference>
<keyword evidence="2" id="KW-0479">Metal-binding</keyword>
<dbReference type="Gene3D" id="3.30.160.60">
    <property type="entry name" value="Classic Zinc Finger"/>
    <property type="match status" value="1"/>
</dbReference>
<dbReference type="InterPro" id="IPR036236">
    <property type="entry name" value="Znf_C2H2_sf"/>
</dbReference>
<dbReference type="Gene3D" id="3.30.70.330">
    <property type="match status" value="3"/>
</dbReference>
<dbReference type="InterPro" id="IPR000690">
    <property type="entry name" value="Matrin/U1-C_Znf_C2H2"/>
</dbReference>